<dbReference type="OMA" id="RNWHIYS"/>
<evidence type="ECO:0000256" key="1">
    <source>
        <dbReference type="ARBA" id="ARBA00004911"/>
    </source>
</evidence>
<dbReference type="GO" id="GO:0004014">
    <property type="term" value="F:adenosylmethionine decarboxylase activity"/>
    <property type="evidence" value="ECO:0007669"/>
    <property type="project" value="InterPro"/>
</dbReference>
<accession>K1WH75</accession>
<dbReference type="FunCoup" id="K1WH75">
    <property type="interactions" value="282"/>
</dbReference>
<evidence type="ECO:0000256" key="4">
    <source>
        <dbReference type="ARBA" id="ARBA00023115"/>
    </source>
</evidence>
<feature type="region of interest" description="Disordered" evidence="5">
    <location>
        <begin position="347"/>
        <end position="380"/>
    </location>
</feature>
<dbReference type="EMBL" id="AMBO01000334">
    <property type="protein sequence ID" value="EKD00824.1"/>
    <property type="molecule type" value="Genomic_DNA"/>
</dbReference>
<reference evidence="6 7" key="1">
    <citation type="journal article" date="2012" name="Eukaryot. Cell">
        <title>Genome sequence of the Trichosporon asahii environmental strain CBS 8904.</title>
        <authorList>
            <person name="Yang R.Y."/>
            <person name="Li H.T."/>
            <person name="Zhu H."/>
            <person name="Zhou G.P."/>
            <person name="Wang M."/>
            <person name="Wang L."/>
        </authorList>
    </citation>
    <scope>NUCLEOTIDE SEQUENCE [LARGE SCALE GENOMIC DNA]</scope>
    <source>
        <strain evidence="6 7">CBS 8904</strain>
    </source>
</reference>
<feature type="compositionally biased region" description="Low complexity" evidence="5">
    <location>
        <begin position="475"/>
        <end position="487"/>
    </location>
</feature>
<dbReference type="Pfam" id="PF01536">
    <property type="entry name" value="SAM_decarbox"/>
    <property type="match status" value="2"/>
</dbReference>
<feature type="region of interest" description="Disordered" evidence="5">
    <location>
        <begin position="1"/>
        <end position="22"/>
    </location>
</feature>
<dbReference type="eggNOG" id="KOG0788">
    <property type="taxonomic scope" value="Eukaryota"/>
</dbReference>
<dbReference type="GO" id="GO:0006597">
    <property type="term" value="P:spermine biosynthetic process"/>
    <property type="evidence" value="ECO:0007669"/>
    <property type="project" value="TreeGrafter"/>
</dbReference>
<name>K1WH75_TRIAC</name>
<dbReference type="PANTHER" id="PTHR11570">
    <property type="entry name" value="S-ADENOSYLMETHIONINE DECARBOXYLASE"/>
    <property type="match status" value="1"/>
</dbReference>
<comment type="similarity">
    <text evidence="2">Belongs to the eukaryotic AdoMetDC family.</text>
</comment>
<sequence length="493" mass="53337">MAVDHGSVVQPSAPEILNDDSFPGPFEGPEKLLEVWFAPSPAMMEARMRAAGKPSSAVREDGTRVRGLRCVPRAQWEEMLDIVKCKVLSVVQGEELDSYLLSESSLFVYPHYIILKTCGTTLNLHGLGRINAIVAEHCGLDSQWRLFYSRKSFFFPELQKGPHREWSHEVEFLESGASGHGYDGNAYYVGPINRDHWVLYLTSPDDSVLEGLEEAAPAATAEAVERPLQLPPPSGFCDQTLEILMTHLRPEGREPFFVPAGVEKTGHELGVDISRQLGIDALFSPDETSLDSFGFEPCGYSANAVIGTGLPESNGGYFTIHVTPEEGWSFASFECNVPLPAMSPSAWASQSGSPDKAAPLAIANGNGKEANGANGANGHEKAANGFAAQANGQGAARPDLRSLISRVVDIFQPNRFSVTLFVSTENDTSSADAIPTDILGRSFTRRDKIGYEFEGYDLVFACFERKGWKEPKKPASAAGSMAGSVASIKALES</sequence>
<dbReference type="InterPro" id="IPR048283">
    <property type="entry name" value="AdoMetDC-like"/>
</dbReference>
<dbReference type="STRING" id="1220162.K1WH75"/>
<keyword evidence="4" id="KW-0620">Polyamine biosynthesis</keyword>
<dbReference type="UniPathway" id="UPA00331">
    <property type="reaction ID" value="UER00451"/>
</dbReference>
<keyword evidence="3" id="KW-0745">Spermidine biosynthesis</keyword>
<dbReference type="PANTHER" id="PTHR11570:SF0">
    <property type="entry name" value="S-ADENOSYLMETHIONINE DECARBOXYLASE PROENZYME"/>
    <property type="match status" value="1"/>
</dbReference>
<comment type="caution">
    <text evidence="6">The sequence shown here is derived from an EMBL/GenBank/DDBJ whole genome shotgun (WGS) entry which is preliminary data.</text>
</comment>
<dbReference type="InterPro" id="IPR018166">
    <property type="entry name" value="S-AdoMet_deCO2ase_CS"/>
</dbReference>
<dbReference type="Gene3D" id="3.60.90.10">
    <property type="entry name" value="S-adenosylmethionine decarboxylase"/>
    <property type="match status" value="1"/>
</dbReference>
<dbReference type="GO" id="GO:0008295">
    <property type="term" value="P:spermidine biosynthetic process"/>
    <property type="evidence" value="ECO:0007669"/>
    <property type="project" value="UniProtKB-KW"/>
</dbReference>
<protein>
    <submittedName>
        <fullName evidence="6">Adenosylmethionine decarboxylase</fullName>
    </submittedName>
</protein>
<keyword evidence="7" id="KW-1185">Reference proteome</keyword>
<evidence type="ECO:0000313" key="6">
    <source>
        <dbReference type="EMBL" id="EKD00824.1"/>
    </source>
</evidence>
<dbReference type="AlphaFoldDB" id="K1WH75"/>
<evidence type="ECO:0000256" key="2">
    <source>
        <dbReference type="ARBA" id="ARBA00008466"/>
    </source>
</evidence>
<evidence type="ECO:0000256" key="3">
    <source>
        <dbReference type="ARBA" id="ARBA00023066"/>
    </source>
</evidence>
<proteinExistence type="inferred from homology"/>
<dbReference type="OrthoDB" id="1068353at2759"/>
<dbReference type="Proteomes" id="UP000006757">
    <property type="component" value="Unassembled WGS sequence"/>
</dbReference>
<feature type="compositionally biased region" description="Low complexity" evidence="5">
    <location>
        <begin position="363"/>
        <end position="380"/>
    </location>
</feature>
<dbReference type="HOGENOM" id="CLU_023050_0_1_1"/>
<dbReference type="SUPFAM" id="SSF56276">
    <property type="entry name" value="S-adenosylmethionine decarboxylase"/>
    <property type="match status" value="2"/>
</dbReference>
<dbReference type="PROSITE" id="PS01336">
    <property type="entry name" value="ADOMETDC"/>
    <property type="match status" value="1"/>
</dbReference>
<dbReference type="GO" id="GO:0005829">
    <property type="term" value="C:cytosol"/>
    <property type="evidence" value="ECO:0007669"/>
    <property type="project" value="TreeGrafter"/>
</dbReference>
<dbReference type="InterPro" id="IPR016067">
    <property type="entry name" value="S-AdoMet_deCO2ase_core"/>
</dbReference>
<organism evidence="6 7">
    <name type="scientific">Trichosporon asahii var. asahii (strain CBS 8904)</name>
    <name type="common">Yeast</name>
    <dbReference type="NCBI Taxonomy" id="1220162"/>
    <lineage>
        <taxon>Eukaryota</taxon>
        <taxon>Fungi</taxon>
        <taxon>Dikarya</taxon>
        <taxon>Basidiomycota</taxon>
        <taxon>Agaricomycotina</taxon>
        <taxon>Tremellomycetes</taxon>
        <taxon>Trichosporonales</taxon>
        <taxon>Trichosporonaceae</taxon>
        <taxon>Trichosporon</taxon>
    </lineage>
</organism>
<gene>
    <name evidence="6" type="ORF">A1Q2_05016</name>
</gene>
<evidence type="ECO:0000313" key="7">
    <source>
        <dbReference type="Proteomes" id="UP000006757"/>
    </source>
</evidence>
<dbReference type="InParanoid" id="K1WH75"/>
<evidence type="ECO:0000256" key="5">
    <source>
        <dbReference type="SAM" id="MobiDB-lite"/>
    </source>
</evidence>
<feature type="region of interest" description="Disordered" evidence="5">
    <location>
        <begin position="471"/>
        <end position="493"/>
    </location>
</feature>
<comment type="pathway">
    <text evidence="1">Amine and polyamine biosynthesis; S-adenosylmethioninamine biosynthesis; S-adenosylmethioninamine from S-adenosyl-L-methionine: step 1/1.</text>
</comment>